<dbReference type="EMBL" id="DVJQ01000018">
    <property type="protein sequence ID" value="HIS73795.1"/>
    <property type="molecule type" value="Genomic_DNA"/>
</dbReference>
<dbReference type="PANTHER" id="PTHR11002:SF76">
    <property type="entry name" value="CARBONIC ANHYDRASE"/>
    <property type="match status" value="1"/>
</dbReference>
<dbReference type="EC" id="4.2.1.1" evidence="2"/>
<evidence type="ECO:0000256" key="5">
    <source>
        <dbReference type="ARBA" id="ARBA00023239"/>
    </source>
</evidence>
<evidence type="ECO:0000256" key="3">
    <source>
        <dbReference type="ARBA" id="ARBA00022723"/>
    </source>
</evidence>
<feature type="binding site" evidence="7">
    <location>
        <position position="57"/>
    </location>
    <ligand>
        <name>Zn(2+)</name>
        <dbReference type="ChEBI" id="CHEBI:29105"/>
    </ligand>
</feature>
<keyword evidence="5" id="KW-0456">Lyase</keyword>
<dbReference type="Gene3D" id="3.40.1050.10">
    <property type="entry name" value="Carbonic anhydrase"/>
    <property type="match status" value="1"/>
</dbReference>
<keyword evidence="4 7" id="KW-0862">Zinc</keyword>
<dbReference type="SMART" id="SM00947">
    <property type="entry name" value="Pro_CA"/>
    <property type="match status" value="1"/>
</dbReference>
<name>A0A9D1FIH4_9BACT</name>
<evidence type="ECO:0000256" key="2">
    <source>
        <dbReference type="ARBA" id="ARBA00012925"/>
    </source>
</evidence>
<protein>
    <recommendedName>
        <fullName evidence="2">carbonic anhydrase</fullName>
        <ecNumber evidence="2">4.2.1.1</ecNumber>
    </recommendedName>
</protein>
<dbReference type="PANTHER" id="PTHR11002">
    <property type="entry name" value="CARBONIC ANHYDRASE"/>
    <property type="match status" value="1"/>
</dbReference>
<evidence type="ECO:0000256" key="7">
    <source>
        <dbReference type="PIRSR" id="PIRSR601765-1"/>
    </source>
</evidence>
<proteinExistence type="inferred from homology"/>
<evidence type="ECO:0000313" key="9">
    <source>
        <dbReference type="Proteomes" id="UP000886865"/>
    </source>
</evidence>
<dbReference type="Pfam" id="PF00484">
    <property type="entry name" value="Pro_CA"/>
    <property type="match status" value="1"/>
</dbReference>
<comment type="cofactor">
    <cofactor evidence="7">
        <name>Zn(2+)</name>
        <dbReference type="ChEBI" id="CHEBI:29105"/>
    </cofactor>
    <text evidence="7">Binds 1 zinc ion per subunit.</text>
</comment>
<accession>A0A9D1FIH4</accession>
<evidence type="ECO:0000256" key="4">
    <source>
        <dbReference type="ARBA" id="ARBA00022833"/>
    </source>
</evidence>
<dbReference type="AlphaFoldDB" id="A0A9D1FIH4"/>
<dbReference type="InterPro" id="IPR036874">
    <property type="entry name" value="Carbonic_anhydrase_sf"/>
</dbReference>
<sequence length="197" mass="22128">MKKIDSEKYSADELLEILLEGNRCFKNNTPRVKNHCFDEMKRTLVDGQKPYAMILGCSDSRTSPEIIFDTGLGELFVARTAGGTIGPNVLETLEYGVGHLKIKLLVILGHQDCGVMKYAMNAPLYNDELENLICHAQCVKMQMGTACFNELAKHYCDFAKHRLLAKSKIIKDAYESGKLKIVKAYFTLENGEVEILD</sequence>
<feature type="binding site" evidence="7">
    <location>
        <position position="110"/>
    </location>
    <ligand>
        <name>Zn(2+)</name>
        <dbReference type="ChEBI" id="CHEBI:29105"/>
    </ligand>
</feature>
<dbReference type="GO" id="GO:0004089">
    <property type="term" value="F:carbonate dehydratase activity"/>
    <property type="evidence" value="ECO:0007669"/>
    <property type="project" value="UniProtKB-EC"/>
</dbReference>
<feature type="binding site" evidence="7">
    <location>
        <position position="59"/>
    </location>
    <ligand>
        <name>Zn(2+)</name>
        <dbReference type="ChEBI" id="CHEBI:29105"/>
    </ligand>
</feature>
<dbReference type="SUPFAM" id="SSF53056">
    <property type="entry name" value="beta-carbonic anhydrase, cab"/>
    <property type="match status" value="1"/>
</dbReference>
<dbReference type="InterPro" id="IPR001765">
    <property type="entry name" value="Carbonic_anhydrase"/>
</dbReference>
<organism evidence="8 9">
    <name type="scientific">Candidatus Galligastranaerophilus intestinavium</name>
    <dbReference type="NCBI Taxonomy" id="2840836"/>
    <lineage>
        <taxon>Bacteria</taxon>
        <taxon>Candidatus Galligastranaerophilus</taxon>
    </lineage>
</organism>
<dbReference type="Proteomes" id="UP000886865">
    <property type="component" value="Unassembled WGS sequence"/>
</dbReference>
<comment type="similarity">
    <text evidence="1">Belongs to the beta-class carbonic anhydrase family.</text>
</comment>
<evidence type="ECO:0000256" key="6">
    <source>
        <dbReference type="ARBA" id="ARBA00048348"/>
    </source>
</evidence>
<evidence type="ECO:0000313" key="8">
    <source>
        <dbReference type="EMBL" id="HIS73795.1"/>
    </source>
</evidence>
<comment type="catalytic activity">
    <reaction evidence="6">
        <text>hydrogencarbonate + H(+) = CO2 + H2O</text>
        <dbReference type="Rhea" id="RHEA:10748"/>
        <dbReference type="ChEBI" id="CHEBI:15377"/>
        <dbReference type="ChEBI" id="CHEBI:15378"/>
        <dbReference type="ChEBI" id="CHEBI:16526"/>
        <dbReference type="ChEBI" id="CHEBI:17544"/>
        <dbReference type="EC" id="4.2.1.1"/>
    </reaction>
</comment>
<reference evidence="8" key="2">
    <citation type="journal article" date="2021" name="PeerJ">
        <title>Extensive microbial diversity within the chicken gut microbiome revealed by metagenomics and culture.</title>
        <authorList>
            <person name="Gilroy R."/>
            <person name="Ravi A."/>
            <person name="Getino M."/>
            <person name="Pursley I."/>
            <person name="Horton D.L."/>
            <person name="Alikhan N.F."/>
            <person name="Baker D."/>
            <person name="Gharbi K."/>
            <person name="Hall N."/>
            <person name="Watson M."/>
            <person name="Adriaenssens E.M."/>
            <person name="Foster-Nyarko E."/>
            <person name="Jarju S."/>
            <person name="Secka A."/>
            <person name="Antonio M."/>
            <person name="Oren A."/>
            <person name="Chaudhuri R.R."/>
            <person name="La Ragione R."/>
            <person name="Hildebrand F."/>
            <person name="Pallen M.J."/>
        </authorList>
    </citation>
    <scope>NUCLEOTIDE SEQUENCE</scope>
    <source>
        <strain evidence="8">CHK152-2871</strain>
    </source>
</reference>
<evidence type="ECO:0000256" key="1">
    <source>
        <dbReference type="ARBA" id="ARBA00006217"/>
    </source>
</evidence>
<comment type="caution">
    <text evidence="8">The sequence shown here is derived from an EMBL/GenBank/DDBJ whole genome shotgun (WGS) entry which is preliminary data.</text>
</comment>
<reference evidence="8" key="1">
    <citation type="submission" date="2020-10" db="EMBL/GenBank/DDBJ databases">
        <authorList>
            <person name="Gilroy R."/>
        </authorList>
    </citation>
    <scope>NUCLEOTIDE SEQUENCE</scope>
    <source>
        <strain evidence="8">CHK152-2871</strain>
    </source>
</reference>
<dbReference type="GO" id="GO:0008270">
    <property type="term" value="F:zinc ion binding"/>
    <property type="evidence" value="ECO:0007669"/>
    <property type="project" value="InterPro"/>
</dbReference>
<gene>
    <name evidence="8" type="ORF">IAA86_02095</name>
</gene>
<feature type="binding site" evidence="7">
    <location>
        <position position="113"/>
    </location>
    <ligand>
        <name>Zn(2+)</name>
        <dbReference type="ChEBI" id="CHEBI:29105"/>
    </ligand>
</feature>
<keyword evidence="3 7" id="KW-0479">Metal-binding</keyword>